<organism evidence="2 3">
    <name type="scientific">Microbacterium invictum</name>
    <dbReference type="NCBI Taxonomy" id="515415"/>
    <lineage>
        <taxon>Bacteria</taxon>
        <taxon>Bacillati</taxon>
        <taxon>Actinomycetota</taxon>
        <taxon>Actinomycetes</taxon>
        <taxon>Micrococcales</taxon>
        <taxon>Microbacteriaceae</taxon>
        <taxon>Microbacterium</taxon>
    </lineage>
</organism>
<reference evidence="2 3" key="1">
    <citation type="submission" date="2020-08" db="EMBL/GenBank/DDBJ databases">
        <title>Sequencing the genomes of 1000 actinobacteria strains.</title>
        <authorList>
            <person name="Klenk H.-P."/>
        </authorList>
    </citation>
    <scope>NUCLEOTIDE SEQUENCE [LARGE SCALE GENOMIC DNA]</scope>
    <source>
        <strain evidence="2 3">DSM 19600</strain>
    </source>
</reference>
<feature type="region of interest" description="Disordered" evidence="1">
    <location>
        <begin position="67"/>
        <end position="90"/>
    </location>
</feature>
<name>A0AA40SPE7_9MICO</name>
<dbReference type="AlphaFoldDB" id="A0AA40SPE7"/>
<feature type="compositionally biased region" description="Polar residues" evidence="1">
    <location>
        <begin position="67"/>
        <end position="76"/>
    </location>
</feature>
<feature type="region of interest" description="Disordered" evidence="1">
    <location>
        <begin position="213"/>
        <end position="266"/>
    </location>
</feature>
<dbReference type="EMBL" id="JACIFH010000001">
    <property type="protein sequence ID" value="MBB4139993.1"/>
    <property type="molecule type" value="Genomic_DNA"/>
</dbReference>
<evidence type="ECO:0000313" key="3">
    <source>
        <dbReference type="Proteomes" id="UP000549113"/>
    </source>
</evidence>
<dbReference type="NCBIfam" id="NF038175">
    <property type="entry name" value="IniB_NTERM"/>
    <property type="match status" value="1"/>
</dbReference>
<dbReference type="Proteomes" id="UP000549113">
    <property type="component" value="Unassembled WGS sequence"/>
</dbReference>
<proteinExistence type="predicted"/>
<keyword evidence="3" id="KW-1185">Reference proteome</keyword>
<evidence type="ECO:0000256" key="1">
    <source>
        <dbReference type="SAM" id="MobiDB-lite"/>
    </source>
</evidence>
<evidence type="ECO:0000313" key="2">
    <source>
        <dbReference type="EMBL" id="MBB4139993.1"/>
    </source>
</evidence>
<feature type="compositionally biased region" description="Low complexity" evidence="1">
    <location>
        <begin position="213"/>
        <end position="224"/>
    </location>
</feature>
<sequence>MSTVLSTMANALIDFILSLLRDPDAAAAFDGQPEATLADAGLSGVSYDDVCSVMPLIYDNPQVVQRASDTSPTSVTPAVHPTAQPMSQTPPDVIRELRDVINNNSYINNNSTLVDQSVNQNIWADGDVMQLFDNETVVASGEGSTAAGNDVVHDSSQNSGTTIIAGRDAAVDNDTDVTATVDSYNQTTDNSTNTGTAPAAATPADVVTAAAAAPAAEPVAAPEPAAAPAPEPLADTLSESDPYADQGVDTAAEPVAYDEPLTDDDY</sequence>
<comment type="caution">
    <text evidence="2">The sequence shown here is derived from an EMBL/GenBank/DDBJ whole genome shotgun (WGS) entry which is preliminary data.</text>
</comment>
<accession>A0AA40SPE7</accession>
<gene>
    <name evidence="2" type="ORF">BKA10_001787</name>
</gene>
<dbReference type="RefSeq" id="WP_183499588.1">
    <property type="nucleotide sequence ID" value="NZ_BAABCO010000005.1"/>
</dbReference>
<protein>
    <submittedName>
        <fullName evidence="2">Uncharacterized protein</fullName>
    </submittedName>
</protein>
<dbReference type="InterPro" id="IPR049709">
    <property type="entry name" value="IniB-like_N"/>
</dbReference>